<accession>A0ABT1SWW5</accession>
<sequence>MIKKILPALLLLIALCAFNIEDSFKGTWEYSGGIYNGKAVSASKDYTLQRKYDAEHYDALFIEKGAEPIPYERGNYVLKQDTCFETQTFSAEPSKLLNITLKYHYQLKNDTLTFNGILPNGTTVQEYWKRVK</sequence>
<proteinExistence type="predicted"/>
<organism evidence="2 3">
    <name type="scientific">Mucilaginibacter aquariorum</name>
    <dbReference type="NCBI Taxonomy" id="2967225"/>
    <lineage>
        <taxon>Bacteria</taxon>
        <taxon>Pseudomonadati</taxon>
        <taxon>Bacteroidota</taxon>
        <taxon>Sphingobacteriia</taxon>
        <taxon>Sphingobacteriales</taxon>
        <taxon>Sphingobacteriaceae</taxon>
        <taxon>Mucilaginibacter</taxon>
    </lineage>
</organism>
<dbReference type="EMBL" id="JANHOH010000001">
    <property type="protein sequence ID" value="MCQ6956839.1"/>
    <property type="molecule type" value="Genomic_DNA"/>
</dbReference>
<feature type="chain" id="PRO_5045759642" description="Lipocalin-like domain-containing protein" evidence="1">
    <location>
        <begin position="20"/>
        <end position="132"/>
    </location>
</feature>
<dbReference type="Proteomes" id="UP001204376">
    <property type="component" value="Unassembled WGS sequence"/>
</dbReference>
<evidence type="ECO:0008006" key="4">
    <source>
        <dbReference type="Google" id="ProtNLM"/>
    </source>
</evidence>
<gene>
    <name evidence="2" type="ORF">NPE20_02670</name>
</gene>
<name>A0ABT1SWW5_9SPHI</name>
<keyword evidence="3" id="KW-1185">Reference proteome</keyword>
<keyword evidence="1" id="KW-0732">Signal</keyword>
<reference evidence="2 3" key="1">
    <citation type="submission" date="2022-07" db="EMBL/GenBank/DDBJ databases">
        <title>Mucilaginibacter sp. JC4.</title>
        <authorList>
            <person name="Le V."/>
            <person name="Ko S.-R."/>
            <person name="Ahn C.-Y."/>
            <person name="Oh H.-M."/>
        </authorList>
    </citation>
    <scope>NUCLEOTIDE SEQUENCE [LARGE SCALE GENOMIC DNA]</scope>
    <source>
        <strain evidence="2 3">JC4</strain>
    </source>
</reference>
<evidence type="ECO:0000313" key="3">
    <source>
        <dbReference type="Proteomes" id="UP001204376"/>
    </source>
</evidence>
<protein>
    <recommendedName>
        <fullName evidence="4">Lipocalin-like domain-containing protein</fullName>
    </recommendedName>
</protein>
<comment type="caution">
    <text evidence="2">The sequence shown here is derived from an EMBL/GenBank/DDBJ whole genome shotgun (WGS) entry which is preliminary data.</text>
</comment>
<evidence type="ECO:0000313" key="2">
    <source>
        <dbReference type="EMBL" id="MCQ6956839.1"/>
    </source>
</evidence>
<dbReference type="RefSeq" id="WP_256537053.1">
    <property type="nucleotide sequence ID" value="NZ_JANHOH010000001.1"/>
</dbReference>
<dbReference type="Gene3D" id="2.40.128.490">
    <property type="entry name" value="Uncharacterised protein PF14869, DUF4488"/>
    <property type="match status" value="1"/>
</dbReference>
<feature type="signal peptide" evidence="1">
    <location>
        <begin position="1"/>
        <end position="19"/>
    </location>
</feature>
<evidence type="ECO:0000256" key="1">
    <source>
        <dbReference type="SAM" id="SignalP"/>
    </source>
</evidence>